<dbReference type="AlphaFoldDB" id="A0A4U1ISB6"/>
<evidence type="ECO:0000313" key="3">
    <source>
        <dbReference type="Proteomes" id="UP000309215"/>
    </source>
</evidence>
<evidence type="ECO:0000259" key="1">
    <source>
        <dbReference type="Pfam" id="PF21068"/>
    </source>
</evidence>
<dbReference type="OrthoDB" id="583309at2"/>
<dbReference type="SUPFAM" id="SSF56059">
    <property type="entry name" value="Glutathione synthetase ATP-binding domain-like"/>
    <property type="match status" value="1"/>
</dbReference>
<protein>
    <submittedName>
        <fullName evidence="2">MvdC family ATP-grasp ribosomal peptide maturase</fullName>
    </submittedName>
</protein>
<keyword evidence="3" id="KW-1185">Reference proteome</keyword>
<sequence length="317" mass="35279">MASRVVLLLSHAREPFVTERVAEELRLRGARPYRLDTDRLFEEGTFGASLAAEDPGTVWVRGERVRPDAIWLWRAWPRIEAKGMAAAEKETVNREAHALFFGALALLEGLWVDAPERVHAAENKLLQLRLARECGLRIPDTRFTSDPDAVRALFEAHAGRVVCKLHAPLDYGMRGGRAFPTRRLRPKDLTQLDALRRGPMIFQEEIPKALELRVAWAGGAAWTGALDGKACGADWRFSQAGSWKPHVLDRATKANLNNLMRRLGLRQGCLDLIVTPDGETVFLEVNPTGEWGMLEAELGLPIAASIAETLLREGDEP</sequence>
<dbReference type="GO" id="GO:0005737">
    <property type="term" value="C:cytoplasm"/>
    <property type="evidence" value="ECO:0007669"/>
    <property type="project" value="TreeGrafter"/>
</dbReference>
<dbReference type="RefSeq" id="WP_136935194.1">
    <property type="nucleotide sequence ID" value="NZ_SSMQ01000081.1"/>
</dbReference>
<dbReference type="EMBL" id="SSMQ01000081">
    <property type="protein sequence ID" value="TKC97223.1"/>
    <property type="molecule type" value="Genomic_DNA"/>
</dbReference>
<feature type="domain" description="MvdD-like pre-ATP grasp" evidence="1">
    <location>
        <begin position="6"/>
        <end position="118"/>
    </location>
</feature>
<dbReference type="InterPro" id="IPR048936">
    <property type="entry name" value="MvdD-like_ATPgrasp"/>
</dbReference>
<dbReference type="GO" id="GO:0009432">
    <property type="term" value="P:SOS response"/>
    <property type="evidence" value="ECO:0007669"/>
    <property type="project" value="TreeGrafter"/>
</dbReference>
<reference evidence="2 3" key="1">
    <citation type="submission" date="2019-04" db="EMBL/GenBank/DDBJ databases">
        <authorList>
            <person name="Li Y."/>
            <person name="Wang J."/>
        </authorList>
    </citation>
    <scope>NUCLEOTIDE SEQUENCE [LARGE SCALE GENOMIC DNA]</scope>
    <source>
        <strain evidence="2 3">DSM 14668</strain>
    </source>
</reference>
<comment type="caution">
    <text evidence="2">The sequence shown here is derived from an EMBL/GenBank/DDBJ whole genome shotgun (WGS) entry which is preliminary data.</text>
</comment>
<dbReference type="Proteomes" id="UP000309215">
    <property type="component" value="Unassembled WGS sequence"/>
</dbReference>
<gene>
    <name evidence="2" type="ORF">E8A74_44210</name>
</gene>
<dbReference type="GO" id="GO:0018169">
    <property type="term" value="F:ribosomal S6-glutamic acid ligase activity"/>
    <property type="evidence" value="ECO:0007669"/>
    <property type="project" value="TreeGrafter"/>
</dbReference>
<accession>A0A4U1ISB6</accession>
<proteinExistence type="predicted"/>
<dbReference type="PANTHER" id="PTHR21621">
    <property type="entry name" value="RIBOSOMAL PROTEIN S6 MODIFICATION PROTEIN"/>
    <property type="match status" value="1"/>
</dbReference>
<evidence type="ECO:0000313" key="2">
    <source>
        <dbReference type="EMBL" id="TKC97223.1"/>
    </source>
</evidence>
<dbReference type="PANTHER" id="PTHR21621:SF0">
    <property type="entry name" value="BETA-CITRYLGLUTAMATE SYNTHASE B-RELATED"/>
    <property type="match status" value="1"/>
</dbReference>
<organism evidence="2 3">
    <name type="scientific">Polyangium fumosum</name>
    <dbReference type="NCBI Taxonomy" id="889272"/>
    <lineage>
        <taxon>Bacteria</taxon>
        <taxon>Pseudomonadati</taxon>
        <taxon>Myxococcota</taxon>
        <taxon>Polyangia</taxon>
        <taxon>Polyangiales</taxon>
        <taxon>Polyangiaceae</taxon>
        <taxon>Polyangium</taxon>
    </lineage>
</organism>
<name>A0A4U1ISB6_9BACT</name>
<dbReference type="Gene3D" id="3.30.470.20">
    <property type="entry name" value="ATP-grasp fold, B domain"/>
    <property type="match status" value="1"/>
</dbReference>
<dbReference type="Pfam" id="PF21068">
    <property type="entry name" value="ATPgraspMvdD"/>
    <property type="match status" value="1"/>
</dbReference>